<dbReference type="EMBL" id="JAAQPF010000514">
    <property type="protein sequence ID" value="KAF5700700.1"/>
    <property type="molecule type" value="Genomic_DNA"/>
</dbReference>
<gene>
    <name evidence="2" type="ORF">FGLOB1_10630</name>
</gene>
<evidence type="ECO:0008006" key="4">
    <source>
        <dbReference type="Google" id="ProtNLM"/>
    </source>
</evidence>
<evidence type="ECO:0000256" key="1">
    <source>
        <dbReference type="SAM" id="MobiDB-lite"/>
    </source>
</evidence>
<dbReference type="Proteomes" id="UP000532311">
    <property type="component" value="Unassembled WGS sequence"/>
</dbReference>
<accession>A0A8H5XUX8</accession>
<dbReference type="Gene3D" id="2.30.110.10">
    <property type="entry name" value="Electron Transport, Fmn-binding Protein, Chain A"/>
    <property type="match status" value="1"/>
</dbReference>
<dbReference type="SUPFAM" id="SSF50475">
    <property type="entry name" value="FMN-binding split barrel"/>
    <property type="match status" value="1"/>
</dbReference>
<dbReference type="AlphaFoldDB" id="A0A8H5XUX8"/>
<dbReference type="PANTHER" id="PTHR35802:SF1">
    <property type="entry name" value="PROTEASE SYNTHASE AND SPORULATION PROTEIN PAI 2"/>
    <property type="match status" value="1"/>
</dbReference>
<protein>
    <recommendedName>
        <fullName evidence="4">Transcriptional regulator</fullName>
    </recommendedName>
</protein>
<proteinExistence type="predicted"/>
<reference evidence="2 3" key="1">
    <citation type="submission" date="2020-05" db="EMBL/GenBank/DDBJ databases">
        <title>Identification and distribution of gene clusters putatively required for synthesis of sphingolipid metabolism inhibitors in phylogenetically diverse species of the filamentous fungus Fusarium.</title>
        <authorList>
            <person name="Kim H.-S."/>
            <person name="Busman M."/>
            <person name="Brown D.W."/>
            <person name="Divon H."/>
            <person name="Uhlig S."/>
            <person name="Proctor R.H."/>
        </authorList>
    </citation>
    <scope>NUCLEOTIDE SEQUENCE [LARGE SCALE GENOMIC DNA]</scope>
    <source>
        <strain evidence="2 3">NRRL 26131</strain>
    </source>
</reference>
<name>A0A8H5XUX8_9HYPO</name>
<sequence length="291" mass="32046">MYIRLANAESSIPALRQLIKENPFGILTTGIASPNQSFLESTHLPFLLDLEDDTSETELGVLRGHLARQNPQSKSIIASLQGTKPGSGTEPNPNPSAFLQHEVLVLFTAASHHYITTKFYKETKPTTGKVVPTWNYAAVQAYGKAKIFCDSRSDETTTFLTTQLHDLSEMCERGIMGYTGRDGKEKPWTMAEAPEEFTSLLIKNIIGIEITIEKLEGKLKMSQELGKRDVEGVLEGLATINGDAAKGVSDMVKCKNAMKLQDSVEQDSGDETELDTKNTRRQSIPDTRAPL</sequence>
<dbReference type="PANTHER" id="PTHR35802">
    <property type="entry name" value="PROTEASE SYNTHASE AND SPORULATION PROTEIN PAI 2"/>
    <property type="match status" value="1"/>
</dbReference>
<organism evidence="2 3">
    <name type="scientific">Fusarium globosum</name>
    <dbReference type="NCBI Taxonomy" id="78864"/>
    <lineage>
        <taxon>Eukaryota</taxon>
        <taxon>Fungi</taxon>
        <taxon>Dikarya</taxon>
        <taxon>Ascomycota</taxon>
        <taxon>Pezizomycotina</taxon>
        <taxon>Sordariomycetes</taxon>
        <taxon>Hypocreomycetidae</taxon>
        <taxon>Hypocreales</taxon>
        <taxon>Nectriaceae</taxon>
        <taxon>Fusarium</taxon>
        <taxon>Fusarium fujikuroi species complex</taxon>
    </lineage>
</organism>
<evidence type="ECO:0000313" key="3">
    <source>
        <dbReference type="Proteomes" id="UP000532311"/>
    </source>
</evidence>
<feature type="region of interest" description="Disordered" evidence="1">
    <location>
        <begin position="261"/>
        <end position="291"/>
    </location>
</feature>
<comment type="caution">
    <text evidence="2">The sequence shown here is derived from an EMBL/GenBank/DDBJ whole genome shotgun (WGS) entry which is preliminary data.</text>
</comment>
<dbReference type="InterPro" id="IPR007396">
    <property type="entry name" value="TR_PAI2-type"/>
</dbReference>
<keyword evidence="3" id="KW-1185">Reference proteome</keyword>
<dbReference type="Pfam" id="PF04299">
    <property type="entry name" value="FMN_bind_2"/>
    <property type="match status" value="1"/>
</dbReference>
<dbReference type="InterPro" id="IPR012349">
    <property type="entry name" value="Split_barrel_FMN-bd"/>
</dbReference>
<evidence type="ECO:0000313" key="2">
    <source>
        <dbReference type="EMBL" id="KAF5700700.1"/>
    </source>
</evidence>
<feature type="compositionally biased region" description="Acidic residues" evidence="1">
    <location>
        <begin position="264"/>
        <end position="273"/>
    </location>
</feature>